<name>A0ACC3DKF5_9PEZI</name>
<evidence type="ECO:0000313" key="1">
    <source>
        <dbReference type="EMBL" id="KAK3077045.1"/>
    </source>
</evidence>
<accession>A0ACC3DKF5</accession>
<sequence length="206" mass="22499">MKQLLTTLSSQRGFANPAPLTESAREARKSFFCTLCQKGYSRINELETHESSYDHTHRKRRKDLDAMQRDPNAASKAREAERRADERAGVLAMKPIQLASGGAGGGVSGGGFKKGGFRNAFAAVGGSGGDLKKESVGTAAVKKEVDGNVSVKKEEEKESMMMDVDEVTNLGEDESDSEGLDYDYYRPRRREECAECAESEDSEDEG</sequence>
<organism evidence="1 2">
    <name type="scientific">Coniosporium uncinatum</name>
    <dbReference type="NCBI Taxonomy" id="93489"/>
    <lineage>
        <taxon>Eukaryota</taxon>
        <taxon>Fungi</taxon>
        <taxon>Dikarya</taxon>
        <taxon>Ascomycota</taxon>
        <taxon>Pezizomycotina</taxon>
        <taxon>Dothideomycetes</taxon>
        <taxon>Dothideomycetes incertae sedis</taxon>
        <taxon>Coniosporium</taxon>
    </lineage>
</organism>
<dbReference type="EMBL" id="JAWDJW010003276">
    <property type="protein sequence ID" value="KAK3077045.1"/>
    <property type="molecule type" value="Genomic_DNA"/>
</dbReference>
<protein>
    <submittedName>
        <fullName evidence="1">Uncharacterized protein</fullName>
    </submittedName>
</protein>
<keyword evidence="2" id="KW-1185">Reference proteome</keyword>
<dbReference type="Proteomes" id="UP001186974">
    <property type="component" value="Unassembled WGS sequence"/>
</dbReference>
<gene>
    <name evidence="1" type="ORF">LTS18_011356</name>
</gene>
<proteinExistence type="predicted"/>
<reference evidence="1" key="1">
    <citation type="submission" date="2024-09" db="EMBL/GenBank/DDBJ databases">
        <title>Black Yeasts Isolated from many extreme environments.</title>
        <authorList>
            <person name="Coleine C."/>
            <person name="Stajich J.E."/>
            <person name="Selbmann L."/>
        </authorList>
    </citation>
    <scope>NUCLEOTIDE SEQUENCE</scope>
    <source>
        <strain evidence="1">CCFEE 5737</strain>
    </source>
</reference>
<comment type="caution">
    <text evidence="1">The sequence shown here is derived from an EMBL/GenBank/DDBJ whole genome shotgun (WGS) entry which is preliminary data.</text>
</comment>
<evidence type="ECO:0000313" key="2">
    <source>
        <dbReference type="Proteomes" id="UP001186974"/>
    </source>
</evidence>